<dbReference type="CDD" id="cd04213">
    <property type="entry name" value="CuRO_CcO_Caa3_II"/>
    <property type="match status" value="1"/>
</dbReference>
<dbReference type="PROSITE" id="PS51257">
    <property type="entry name" value="PROKAR_LIPOPROTEIN"/>
    <property type="match status" value="1"/>
</dbReference>
<evidence type="ECO:0000256" key="6">
    <source>
        <dbReference type="ARBA" id="ARBA00022982"/>
    </source>
</evidence>
<evidence type="ECO:0000256" key="9">
    <source>
        <dbReference type="ARBA" id="ARBA00023136"/>
    </source>
</evidence>
<dbReference type="SUPFAM" id="SSF49503">
    <property type="entry name" value="Cupredoxins"/>
    <property type="match status" value="1"/>
</dbReference>
<proteinExistence type="inferred from homology"/>
<dbReference type="Proteomes" id="UP000193570">
    <property type="component" value="Unassembled WGS sequence"/>
</dbReference>
<evidence type="ECO:0000256" key="5">
    <source>
        <dbReference type="ARBA" id="ARBA00022723"/>
    </source>
</evidence>
<comment type="catalytic activity">
    <reaction evidence="10">
        <text>4 Fe(II)-[cytochrome c] + O2 + 8 H(+)(in) = 4 Fe(III)-[cytochrome c] + 2 H2O + 4 H(+)(out)</text>
        <dbReference type="Rhea" id="RHEA:11436"/>
        <dbReference type="Rhea" id="RHEA-COMP:10350"/>
        <dbReference type="Rhea" id="RHEA-COMP:14399"/>
        <dbReference type="ChEBI" id="CHEBI:15377"/>
        <dbReference type="ChEBI" id="CHEBI:15378"/>
        <dbReference type="ChEBI" id="CHEBI:15379"/>
        <dbReference type="ChEBI" id="CHEBI:29033"/>
        <dbReference type="ChEBI" id="CHEBI:29034"/>
        <dbReference type="EC" id="7.1.1.9"/>
    </reaction>
</comment>
<dbReference type="GO" id="GO:0042773">
    <property type="term" value="P:ATP synthesis coupled electron transport"/>
    <property type="evidence" value="ECO:0007669"/>
    <property type="project" value="TreeGrafter"/>
</dbReference>
<evidence type="ECO:0000313" key="15">
    <source>
        <dbReference type="EMBL" id="SLN12528.1"/>
    </source>
</evidence>
<comment type="subcellular location">
    <subcellularLocation>
        <location evidence="1">Membrane</location>
    </subcellularLocation>
</comment>
<keyword evidence="5 11" id="KW-0479">Metal-binding</keyword>
<name>A0A1X6Y702_9RHOB</name>
<dbReference type="EC" id="1.9.3.1" evidence="15"/>
<comment type="similarity">
    <text evidence="2">Belongs to the cytochrome c oxidase subunit 2 family.</text>
</comment>
<gene>
    <name evidence="15" type="primary">ctaC_1</name>
    <name evidence="15" type="ORF">ROJ8625_00339</name>
</gene>
<dbReference type="Pfam" id="PF00116">
    <property type="entry name" value="COX2"/>
    <property type="match status" value="1"/>
</dbReference>
<keyword evidence="4 11" id="KW-0349">Heme</keyword>
<keyword evidence="8" id="KW-0186">Copper</keyword>
<keyword evidence="15" id="KW-0560">Oxidoreductase</keyword>
<feature type="domain" description="Cytochrome oxidase subunit II copper A binding" evidence="13">
    <location>
        <begin position="108"/>
        <end position="224"/>
    </location>
</feature>
<dbReference type="SUPFAM" id="SSF46626">
    <property type="entry name" value="Cytochrome c"/>
    <property type="match status" value="1"/>
</dbReference>
<feature type="domain" description="Cytochrome c" evidence="14">
    <location>
        <begin position="235"/>
        <end position="327"/>
    </location>
</feature>
<feature type="transmembrane region" description="Helical" evidence="12">
    <location>
        <begin position="73"/>
        <end position="98"/>
    </location>
</feature>
<dbReference type="PROSITE" id="PS00078">
    <property type="entry name" value="COX2"/>
    <property type="match status" value="1"/>
</dbReference>
<dbReference type="GO" id="GO:0005507">
    <property type="term" value="F:copper ion binding"/>
    <property type="evidence" value="ECO:0007669"/>
    <property type="project" value="InterPro"/>
</dbReference>
<evidence type="ECO:0000256" key="1">
    <source>
        <dbReference type="ARBA" id="ARBA00004370"/>
    </source>
</evidence>
<dbReference type="InterPro" id="IPR001505">
    <property type="entry name" value="Copper_CuA"/>
</dbReference>
<dbReference type="InterPro" id="IPR045187">
    <property type="entry name" value="CcO_II"/>
</dbReference>
<evidence type="ECO:0000256" key="3">
    <source>
        <dbReference type="ARBA" id="ARBA00022448"/>
    </source>
</evidence>
<keyword evidence="9 12" id="KW-0472">Membrane</keyword>
<organism evidence="15 16">
    <name type="scientific">Roseivivax jejudonensis</name>
    <dbReference type="NCBI Taxonomy" id="1529041"/>
    <lineage>
        <taxon>Bacteria</taxon>
        <taxon>Pseudomonadati</taxon>
        <taxon>Pseudomonadota</taxon>
        <taxon>Alphaproteobacteria</taxon>
        <taxon>Rhodobacterales</taxon>
        <taxon>Roseobacteraceae</taxon>
        <taxon>Roseivivax</taxon>
    </lineage>
</organism>
<evidence type="ECO:0000256" key="10">
    <source>
        <dbReference type="ARBA" id="ARBA00047816"/>
    </source>
</evidence>
<dbReference type="PANTHER" id="PTHR22888">
    <property type="entry name" value="CYTOCHROME C OXIDASE, SUBUNIT II"/>
    <property type="match status" value="1"/>
</dbReference>
<keyword evidence="12" id="KW-0812">Transmembrane</keyword>
<keyword evidence="7 11" id="KW-0408">Iron</keyword>
<protein>
    <submittedName>
        <fullName evidence="15">Cytochrome c oxidase subunit 2</fullName>
        <ecNumber evidence="15">1.9.3.1</ecNumber>
    </submittedName>
</protein>
<reference evidence="15 16" key="1">
    <citation type="submission" date="2017-03" db="EMBL/GenBank/DDBJ databases">
        <authorList>
            <person name="Afonso C.L."/>
            <person name="Miller P.J."/>
            <person name="Scott M.A."/>
            <person name="Spackman E."/>
            <person name="Goraichik I."/>
            <person name="Dimitrov K.M."/>
            <person name="Suarez D.L."/>
            <person name="Swayne D.E."/>
        </authorList>
    </citation>
    <scope>NUCLEOTIDE SEQUENCE [LARGE SCALE GENOMIC DNA]</scope>
    <source>
        <strain evidence="15 16">CECT 8625</strain>
    </source>
</reference>
<keyword evidence="12" id="KW-1133">Transmembrane helix</keyword>
<evidence type="ECO:0000256" key="7">
    <source>
        <dbReference type="ARBA" id="ARBA00023004"/>
    </source>
</evidence>
<dbReference type="GO" id="GO:0020037">
    <property type="term" value="F:heme binding"/>
    <property type="evidence" value="ECO:0007669"/>
    <property type="project" value="InterPro"/>
</dbReference>
<dbReference type="AlphaFoldDB" id="A0A1X6Y702"/>
<evidence type="ECO:0000313" key="16">
    <source>
        <dbReference type="Proteomes" id="UP000193570"/>
    </source>
</evidence>
<dbReference type="PROSITE" id="PS51007">
    <property type="entry name" value="CYTC"/>
    <property type="match status" value="1"/>
</dbReference>
<evidence type="ECO:0000256" key="4">
    <source>
        <dbReference type="ARBA" id="ARBA00022617"/>
    </source>
</evidence>
<evidence type="ECO:0000256" key="12">
    <source>
        <dbReference type="SAM" id="Phobius"/>
    </source>
</evidence>
<dbReference type="PROSITE" id="PS50857">
    <property type="entry name" value="COX2_CUA"/>
    <property type="match status" value="1"/>
</dbReference>
<evidence type="ECO:0000259" key="14">
    <source>
        <dbReference type="PROSITE" id="PS51007"/>
    </source>
</evidence>
<dbReference type="InterPro" id="IPR008972">
    <property type="entry name" value="Cupredoxin"/>
</dbReference>
<sequence>MMRRRALLALLPILLLSACGGVQSVLGPAGRDAEVIATLFWWMLGGAVVLWLLMNGLLIFVSRIDRRPYSPRAAEALIIGGGIVFPTLVLGILLAFALSEMPRQREPGSGLTVRVTGESWWWRVEYLPDGASDPVVAANEIRLPVGQRSEITLNAHRVIHSFWIPALGGKTDMIPGRETRMSLEPTRAGEFRGQCTEFCGESHALMAFGAVVMEPEDFAEWLAKEAEPATSPATEEARRGAAVFRAEGCGACHAVRGTAASGRVGPDLTHVGGRVSLAAGILPMTEDALVRWIRDPEAVKPGAMMPGYDHLPDADLRALAIYLEGLT</sequence>
<evidence type="ECO:0000256" key="2">
    <source>
        <dbReference type="ARBA" id="ARBA00007866"/>
    </source>
</evidence>
<evidence type="ECO:0000259" key="13">
    <source>
        <dbReference type="PROSITE" id="PS50857"/>
    </source>
</evidence>
<dbReference type="PANTHER" id="PTHR22888:SF9">
    <property type="entry name" value="CYTOCHROME C OXIDASE SUBUNIT 2"/>
    <property type="match status" value="1"/>
</dbReference>
<dbReference type="GO" id="GO:0016491">
    <property type="term" value="F:oxidoreductase activity"/>
    <property type="evidence" value="ECO:0007669"/>
    <property type="project" value="UniProtKB-KW"/>
</dbReference>
<keyword evidence="3" id="KW-0813">Transport</keyword>
<keyword evidence="6" id="KW-0249">Electron transport</keyword>
<dbReference type="InterPro" id="IPR009056">
    <property type="entry name" value="Cyt_c-like_dom"/>
</dbReference>
<accession>A0A1X6Y702</accession>
<dbReference type="InterPro" id="IPR036909">
    <property type="entry name" value="Cyt_c-like_dom_sf"/>
</dbReference>
<dbReference type="Gene3D" id="2.60.40.420">
    <property type="entry name" value="Cupredoxins - blue copper proteins"/>
    <property type="match status" value="1"/>
</dbReference>
<dbReference type="InterPro" id="IPR034236">
    <property type="entry name" value="CuRO_CcO_Caa3_II"/>
</dbReference>
<evidence type="ECO:0000256" key="11">
    <source>
        <dbReference type="PROSITE-ProRule" id="PRU00433"/>
    </source>
</evidence>
<evidence type="ECO:0000256" key="8">
    <source>
        <dbReference type="ARBA" id="ARBA00023008"/>
    </source>
</evidence>
<dbReference type="Pfam" id="PF00034">
    <property type="entry name" value="Cytochrom_C"/>
    <property type="match status" value="1"/>
</dbReference>
<dbReference type="GO" id="GO:0004129">
    <property type="term" value="F:cytochrome-c oxidase activity"/>
    <property type="evidence" value="ECO:0007669"/>
    <property type="project" value="UniProtKB-EC"/>
</dbReference>
<feature type="transmembrane region" description="Helical" evidence="12">
    <location>
        <begin position="40"/>
        <end position="61"/>
    </location>
</feature>
<dbReference type="GO" id="GO:0016020">
    <property type="term" value="C:membrane"/>
    <property type="evidence" value="ECO:0007669"/>
    <property type="project" value="UniProtKB-SubCell"/>
</dbReference>
<dbReference type="EMBL" id="FWFK01000001">
    <property type="protein sequence ID" value="SLN12528.1"/>
    <property type="molecule type" value="Genomic_DNA"/>
</dbReference>
<dbReference type="InterPro" id="IPR002429">
    <property type="entry name" value="CcO_II-like_C"/>
</dbReference>
<keyword evidence="16" id="KW-1185">Reference proteome</keyword>